<comment type="cofactor">
    <cofactor evidence="9">
        <name>[2Fe-2S] cluster</name>
        <dbReference type="ChEBI" id="CHEBI:190135"/>
    </cofactor>
</comment>
<proteinExistence type="inferred from homology"/>
<dbReference type="Proteomes" id="UP000502608">
    <property type="component" value="Chromosome"/>
</dbReference>
<dbReference type="KEGG" id="saes:HBH39_14490"/>
<evidence type="ECO:0000259" key="11">
    <source>
        <dbReference type="PROSITE" id="PS51384"/>
    </source>
</evidence>
<comment type="cofactor">
    <cofactor evidence="1">
        <name>FAD</name>
        <dbReference type="ChEBI" id="CHEBI:57692"/>
    </cofactor>
</comment>
<evidence type="ECO:0000256" key="4">
    <source>
        <dbReference type="ARBA" id="ARBA00022630"/>
    </source>
</evidence>
<keyword evidence="6" id="KW-0274">FAD</keyword>
<reference evidence="12 13" key="1">
    <citation type="submission" date="2020-03" db="EMBL/GenBank/DDBJ databases">
        <title>Complete genome sequence of Shewanella sp.</title>
        <authorList>
            <person name="Kim Y.-S."/>
            <person name="Kim S.-J."/>
            <person name="Jung H.-K."/>
            <person name="Kim K.-H."/>
        </authorList>
    </citation>
    <scope>NUCLEOTIDE SEQUENCE [LARGE SCALE GENOMIC DNA]</scope>
    <source>
        <strain evidence="12 13">PN3F2</strain>
    </source>
</reference>
<dbReference type="InterPro" id="IPR017927">
    <property type="entry name" value="FAD-bd_FR_type"/>
</dbReference>
<dbReference type="CDD" id="cd06195">
    <property type="entry name" value="FNR1"/>
    <property type="match status" value="1"/>
</dbReference>
<dbReference type="InterPro" id="IPR033892">
    <property type="entry name" value="FNR_bac"/>
</dbReference>
<evidence type="ECO:0000256" key="7">
    <source>
        <dbReference type="ARBA" id="ARBA00022857"/>
    </source>
</evidence>
<evidence type="ECO:0000256" key="6">
    <source>
        <dbReference type="ARBA" id="ARBA00022827"/>
    </source>
</evidence>
<dbReference type="Gene3D" id="3.40.50.80">
    <property type="entry name" value="Nucleotide-binding domain of ferredoxin-NADP reductase (FNR) module"/>
    <property type="match status" value="1"/>
</dbReference>
<keyword evidence="5" id="KW-0547">Nucleotide-binding</keyword>
<name>A0A6G9QM34_9GAMM</name>
<dbReference type="EMBL" id="CP050313">
    <property type="protein sequence ID" value="QIR15542.1"/>
    <property type="molecule type" value="Genomic_DNA"/>
</dbReference>
<protein>
    <recommendedName>
        <fullName evidence="3">ferredoxin--NADP(+) reductase</fullName>
        <ecNumber evidence="3">1.18.1.2</ecNumber>
    </recommendedName>
</protein>
<dbReference type="EC" id="1.18.1.2" evidence="3"/>
<dbReference type="InterPro" id="IPR017938">
    <property type="entry name" value="Riboflavin_synthase-like_b-brl"/>
</dbReference>
<dbReference type="GO" id="GO:0042167">
    <property type="term" value="P:heme catabolic process"/>
    <property type="evidence" value="ECO:0007669"/>
    <property type="project" value="TreeGrafter"/>
</dbReference>
<feature type="domain" description="FAD-binding FR-type" evidence="11">
    <location>
        <begin position="1"/>
        <end position="99"/>
    </location>
</feature>
<evidence type="ECO:0000256" key="3">
    <source>
        <dbReference type="ARBA" id="ARBA00013223"/>
    </source>
</evidence>
<keyword evidence="8" id="KW-0560">Oxidoreductase</keyword>
<dbReference type="PANTHER" id="PTHR47878">
    <property type="entry name" value="OXIDOREDUCTASE FAD/NAD(P)-BINDING DOMAIN PROTEIN"/>
    <property type="match status" value="1"/>
</dbReference>
<dbReference type="InterPro" id="IPR051930">
    <property type="entry name" value="FNR_type-1"/>
</dbReference>
<evidence type="ECO:0000256" key="8">
    <source>
        <dbReference type="ARBA" id="ARBA00023002"/>
    </source>
</evidence>
<keyword evidence="13" id="KW-1185">Reference proteome</keyword>
<dbReference type="PROSITE" id="PS51384">
    <property type="entry name" value="FAD_FR"/>
    <property type="match status" value="1"/>
</dbReference>
<dbReference type="RefSeq" id="WP_167679398.1">
    <property type="nucleotide sequence ID" value="NZ_CP050313.1"/>
</dbReference>
<dbReference type="InterPro" id="IPR008333">
    <property type="entry name" value="Cbr1-like_FAD-bd_dom"/>
</dbReference>
<dbReference type="GO" id="GO:0004324">
    <property type="term" value="F:ferredoxin-NADP+ reductase activity"/>
    <property type="evidence" value="ECO:0007669"/>
    <property type="project" value="UniProtKB-EC"/>
</dbReference>
<dbReference type="AlphaFoldDB" id="A0A6G9QM34"/>
<sequence length="249" mass="27687">MWVTGEVIERKDWNDKLFSLKIKADVEPYIAGQFIKLSQIRDDKRIARAYSIVNPPGNDFVEVLAVAVEEGQLSPDLQSLNPGDKIEVTAKATGFMTLDEIPHGELQGQHLWLLATGTAVGPFIAMLLTDEPWQRFNKVVLVYGVRLAADLAYLDTIKQLSLKYPEQFIFVPIVTREDFAGALTCRIPEAITSGLLEQKVGIALSEEDSQVMICGNPGMISDAQNALLELGLTKNLRRTPGQITVEKYW</sequence>
<dbReference type="SUPFAM" id="SSF63380">
    <property type="entry name" value="Riboflavin synthase domain-like"/>
    <property type="match status" value="1"/>
</dbReference>
<comment type="similarity">
    <text evidence="2">Belongs to the ferredoxin--NADP reductase type 1 family.</text>
</comment>
<dbReference type="GO" id="GO:0034599">
    <property type="term" value="P:cellular response to oxidative stress"/>
    <property type="evidence" value="ECO:0007669"/>
    <property type="project" value="TreeGrafter"/>
</dbReference>
<dbReference type="Gene3D" id="2.40.30.10">
    <property type="entry name" value="Translation factors"/>
    <property type="match status" value="1"/>
</dbReference>
<dbReference type="GO" id="GO:0000166">
    <property type="term" value="F:nucleotide binding"/>
    <property type="evidence" value="ECO:0007669"/>
    <property type="project" value="UniProtKB-KW"/>
</dbReference>
<keyword evidence="4" id="KW-0285">Flavoprotein</keyword>
<organism evidence="12 13">
    <name type="scientific">Shewanella aestuarii</name>
    <dbReference type="NCBI Taxonomy" id="1028752"/>
    <lineage>
        <taxon>Bacteria</taxon>
        <taxon>Pseudomonadati</taxon>
        <taxon>Pseudomonadota</taxon>
        <taxon>Gammaproteobacteria</taxon>
        <taxon>Alteromonadales</taxon>
        <taxon>Shewanellaceae</taxon>
        <taxon>Shewanella</taxon>
    </lineage>
</organism>
<accession>A0A6G9QM34</accession>
<evidence type="ECO:0000256" key="9">
    <source>
        <dbReference type="ARBA" id="ARBA00034078"/>
    </source>
</evidence>
<dbReference type="SUPFAM" id="SSF52343">
    <property type="entry name" value="Ferredoxin reductase-like, C-terminal NADP-linked domain"/>
    <property type="match status" value="1"/>
</dbReference>
<evidence type="ECO:0000256" key="10">
    <source>
        <dbReference type="ARBA" id="ARBA00047776"/>
    </source>
</evidence>
<dbReference type="InterPro" id="IPR001433">
    <property type="entry name" value="OxRdtase_FAD/NAD-bd"/>
</dbReference>
<keyword evidence="7" id="KW-0521">NADP</keyword>
<evidence type="ECO:0000313" key="13">
    <source>
        <dbReference type="Proteomes" id="UP000502608"/>
    </source>
</evidence>
<gene>
    <name evidence="12" type="ORF">HBH39_14490</name>
</gene>
<dbReference type="Pfam" id="PF00175">
    <property type="entry name" value="NAD_binding_1"/>
    <property type="match status" value="1"/>
</dbReference>
<dbReference type="PANTHER" id="PTHR47878:SF1">
    <property type="entry name" value="FLAVODOXIN_FERREDOXIN--NADP REDUCTASE"/>
    <property type="match status" value="1"/>
</dbReference>
<evidence type="ECO:0000256" key="1">
    <source>
        <dbReference type="ARBA" id="ARBA00001974"/>
    </source>
</evidence>
<evidence type="ECO:0000256" key="2">
    <source>
        <dbReference type="ARBA" id="ARBA00008312"/>
    </source>
</evidence>
<dbReference type="Pfam" id="PF00970">
    <property type="entry name" value="FAD_binding_6"/>
    <property type="match status" value="1"/>
</dbReference>
<evidence type="ECO:0000313" key="12">
    <source>
        <dbReference type="EMBL" id="QIR15542.1"/>
    </source>
</evidence>
<dbReference type="InterPro" id="IPR039261">
    <property type="entry name" value="FNR_nucleotide-bd"/>
</dbReference>
<evidence type="ECO:0000256" key="5">
    <source>
        <dbReference type="ARBA" id="ARBA00022741"/>
    </source>
</evidence>
<comment type="catalytic activity">
    <reaction evidence="10">
        <text>2 reduced [2Fe-2S]-[ferredoxin] + NADP(+) + H(+) = 2 oxidized [2Fe-2S]-[ferredoxin] + NADPH</text>
        <dbReference type="Rhea" id="RHEA:20125"/>
        <dbReference type="Rhea" id="RHEA-COMP:10000"/>
        <dbReference type="Rhea" id="RHEA-COMP:10001"/>
        <dbReference type="ChEBI" id="CHEBI:15378"/>
        <dbReference type="ChEBI" id="CHEBI:33737"/>
        <dbReference type="ChEBI" id="CHEBI:33738"/>
        <dbReference type="ChEBI" id="CHEBI:57783"/>
        <dbReference type="ChEBI" id="CHEBI:58349"/>
        <dbReference type="EC" id="1.18.1.2"/>
    </reaction>
</comment>